<dbReference type="EMBL" id="JAHRIP010069412">
    <property type="protein sequence ID" value="MEQ2308634.1"/>
    <property type="molecule type" value="Genomic_DNA"/>
</dbReference>
<comment type="caution">
    <text evidence="2">The sequence shown here is derived from an EMBL/GenBank/DDBJ whole genome shotgun (WGS) entry which is preliminary data.</text>
</comment>
<evidence type="ECO:0000313" key="3">
    <source>
        <dbReference type="Proteomes" id="UP001469553"/>
    </source>
</evidence>
<keyword evidence="3" id="KW-1185">Reference proteome</keyword>
<feature type="non-terminal residue" evidence="2">
    <location>
        <position position="1"/>
    </location>
</feature>
<organism evidence="2 3">
    <name type="scientific">Ameca splendens</name>
    <dbReference type="NCBI Taxonomy" id="208324"/>
    <lineage>
        <taxon>Eukaryota</taxon>
        <taxon>Metazoa</taxon>
        <taxon>Chordata</taxon>
        <taxon>Craniata</taxon>
        <taxon>Vertebrata</taxon>
        <taxon>Euteleostomi</taxon>
        <taxon>Actinopterygii</taxon>
        <taxon>Neopterygii</taxon>
        <taxon>Teleostei</taxon>
        <taxon>Neoteleostei</taxon>
        <taxon>Acanthomorphata</taxon>
        <taxon>Ovalentaria</taxon>
        <taxon>Atherinomorphae</taxon>
        <taxon>Cyprinodontiformes</taxon>
        <taxon>Goodeidae</taxon>
        <taxon>Ameca</taxon>
    </lineage>
</organism>
<proteinExistence type="predicted"/>
<gene>
    <name evidence="2" type="ORF">AMECASPLE_030267</name>
</gene>
<sequence>CRLSSGGERETGVRNLHQTECPGWEDASPHNPSYQEFGASSLSLQSLLSHLLRIQKKLNPLI</sequence>
<dbReference type="Proteomes" id="UP001469553">
    <property type="component" value="Unassembled WGS sequence"/>
</dbReference>
<reference evidence="2 3" key="1">
    <citation type="submission" date="2021-06" db="EMBL/GenBank/DDBJ databases">
        <authorList>
            <person name="Palmer J.M."/>
        </authorList>
    </citation>
    <scope>NUCLEOTIDE SEQUENCE [LARGE SCALE GENOMIC DNA]</scope>
    <source>
        <strain evidence="2 3">AS_MEX2019</strain>
        <tissue evidence="2">Muscle</tissue>
    </source>
</reference>
<accession>A0ABV0ZQV0</accession>
<evidence type="ECO:0000313" key="2">
    <source>
        <dbReference type="EMBL" id="MEQ2308634.1"/>
    </source>
</evidence>
<evidence type="ECO:0000256" key="1">
    <source>
        <dbReference type="SAM" id="MobiDB-lite"/>
    </source>
</evidence>
<name>A0ABV0ZQV0_9TELE</name>
<protein>
    <submittedName>
        <fullName evidence="2">Uncharacterized protein</fullName>
    </submittedName>
</protein>
<feature type="region of interest" description="Disordered" evidence="1">
    <location>
        <begin position="1"/>
        <end position="32"/>
    </location>
</feature>